<dbReference type="InterPro" id="IPR023459">
    <property type="entry name" value="Tscrpt_elong_fac_GreA/B_fam"/>
</dbReference>
<proteinExistence type="predicted"/>
<dbReference type="SUPFAM" id="SSF54534">
    <property type="entry name" value="FKBP-like"/>
    <property type="match status" value="1"/>
</dbReference>
<sequence length="147" mass="17065">MQEKVIITKSAYENLLAHLVDFEERKNNIINSYFPEYNKQRDEFEELINNYISNLDSAVKNVSFSEVSENEFPFVCLNSLVEIEDVEENEIFNYMLIEPEAVNTEHDCITILSPMGKALLCKKKGEVFAVNAPSGIYRYRVRSIKLQ</sequence>
<reference evidence="3" key="1">
    <citation type="submission" date="2011-12" db="EMBL/GenBank/DDBJ databases">
        <title>Complete sequence of Clostridium clariflavum DSM 19732.</title>
        <authorList>
            <consortium name="US DOE Joint Genome Institute"/>
            <person name="Lucas S."/>
            <person name="Han J."/>
            <person name="Lapidus A."/>
            <person name="Cheng J.-F."/>
            <person name="Goodwin L."/>
            <person name="Pitluck S."/>
            <person name="Peters L."/>
            <person name="Teshima H."/>
            <person name="Detter J.C."/>
            <person name="Han C."/>
            <person name="Tapia R."/>
            <person name="Land M."/>
            <person name="Hauser L."/>
            <person name="Kyrpides N."/>
            <person name="Ivanova N."/>
            <person name="Pagani I."/>
            <person name="Kitzmiller T."/>
            <person name="Lynd L."/>
            <person name="Izquierdo J."/>
            <person name="Woyke T."/>
        </authorList>
    </citation>
    <scope>NUCLEOTIDE SEQUENCE [LARGE SCALE GENOMIC DNA]</scope>
    <source>
        <strain evidence="3">DSM 19732 / NBRC 101661 / EBR45</strain>
    </source>
</reference>
<dbReference type="EMBL" id="CP003065">
    <property type="protein sequence ID" value="AEV69831.1"/>
    <property type="molecule type" value="Genomic_DNA"/>
</dbReference>
<keyword evidence="3" id="KW-1185">Reference proteome</keyword>
<dbReference type="GO" id="GO:0003746">
    <property type="term" value="F:translation elongation factor activity"/>
    <property type="evidence" value="ECO:0007669"/>
    <property type="project" value="UniProtKB-KW"/>
</dbReference>
<reference evidence="2 3" key="2">
    <citation type="journal article" date="2012" name="Stand. Genomic Sci.">
        <title>Complete Genome Sequence of Clostridium clariflavum DSM 19732.</title>
        <authorList>
            <person name="Izquierdo J.A."/>
            <person name="Goodwin L."/>
            <person name="Davenport K.W."/>
            <person name="Teshima H."/>
            <person name="Bruce D."/>
            <person name="Detter C."/>
            <person name="Tapia R."/>
            <person name="Han S."/>
            <person name="Land M."/>
            <person name="Hauser L."/>
            <person name="Jeffries C.D."/>
            <person name="Han J."/>
            <person name="Pitluck S."/>
            <person name="Nolan M."/>
            <person name="Chen A."/>
            <person name="Huntemann M."/>
            <person name="Mavromatis K."/>
            <person name="Mikhailova N."/>
            <person name="Liolios K."/>
            <person name="Woyke T."/>
            <person name="Lynd L.R."/>
        </authorList>
    </citation>
    <scope>NUCLEOTIDE SEQUENCE [LARGE SCALE GENOMIC DNA]</scope>
    <source>
        <strain evidence="3">DSM 19732 / NBRC 101661 / EBR45</strain>
    </source>
</reference>
<dbReference type="PIRSF" id="PIRSF006092">
    <property type="entry name" value="GreA_GreB"/>
    <property type="match status" value="1"/>
</dbReference>
<dbReference type="PANTHER" id="PTHR30437">
    <property type="entry name" value="TRANSCRIPTION ELONGATION FACTOR GREA"/>
    <property type="match status" value="1"/>
</dbReference>
<dbReference type="Gene3D" id="3.10.50.30">
    <property type="entry name" value="Transcription elongation factor, GreA/GreB, C-terminal domain"/>
    <property type="match status" value="1"/>
</dbReference>
<dbReference type="Proteomes" id="UP000005435">
    <property type="component" value="Chromosome"/>
</dbReference>
<dbReference type="GO" id="GO:0070063">
    <property type="term" value="F:RNA polymerase binding"/>
    <property type="evidence" value="ECO:0007669"/>
    <property type="project" value="InterPro"/>
</dbReference>
<dbReference type="HOGENOM" id="CLU_101379_5_0_9"/>
<name>G8LWX0_ACECE</name>
<dbReference type="OrthoDB" id="2898253at2"/>
<keyword evidence="2" id="KW-0251">Elongation factor</keyword>
<dbReference type="InterPro" id="IPR001437">
    <property type="entry name" value="Tscrpt_elong_fac_GreA/B_C"/>
</dbReference>
<dbReference type="GO" id="GO:0003677">
    <property type="term" value="F:DNA binding"/>
    <property type="evidence" value="ECO:0007669"/>
    <property type="project" value="InterPro"/>
</dbReference>
<organism evidence="2 3">
    <name type="scientific">Acetivibrio clariflavus (strain DSM 19732 / NBRC 101661 / EBR45)</name>
    <name type="common">Clostridium clariflavum</name>
    <dbReference type="NCBI Taxonomy" id="720554"/>
    <lineage>
        <taxon>Bacteria</taxon>
        <taxon>Bacillati</taxon>
        <taxon>Bacillota</taxon>
        <taxon>Clostridia</taxon>
        <taxon>Eubacteriales</taxon>
        <taxon>Oscillospiraceae</taxon>
        <taxon>Acetivibrio</taxon>
    </lineage>
</organism>
<dbReference type="GO" id="GO:0006354">
    <property type="term" value="P:DNA-templated transcription elongation"/>
    <property type="evidence" value="ECO:0007669"/>
    <property type="project" value="TreeGrafter"/>
</dbReference>
<dbReference type="STRING" id="720554.Clocl_3332"/>
<dbReference type="InterPro" id="IPR036953">
    <property type="entry name" value="GreA/GreB_C_sf"/>
</dbReference>
<evidence type="ECO:0000313" key="3">
    <source>
        <dbReference type="Proteomes" id="UP000005435"/>
    </source>
</evidence>
<dbReference type="GO" id="GO:0032784">
    <property type="term" value="P:regulation of DNA-templated transcription elongation"/>
    <property type="evidence" value="ECO:0007669"/>
    <property type="project" value="InterPro"/>
</dbReference>
<dbReference type="RefSeq" id="WP_014256363.1">
    <property type="nucleotide sequence ID" value="NC_016627.1"/>
</dbReference>
<dbReference type="PANTHER" id="PTHR30437:SF4">
    <property type="entry name" value="TRANSCRIPTION ELONGATION FACTOR GREA"/>
    <property type="match status" value="1"/>
</dbReference>
<keyword evidence="2" id="KW-0648">Protein biosynthesis</keyword>
<feature type="domain" description="Transcription elongation factor GreA/GreB C-terminal" evidence="1">
    <location>
        <begin position="75"/>
        <end position="145"/>
    </location>
</feature>
<accession>G8LWX0</accession>
<evidence type="ECO:0000259" key="1">
    <source>
        <dbReference type="Pfam" id="PF01272"/>
    </source>
</evidence>
<dbReference type="KEGG" id="ccl:Clocl_3332"/>
<dbReference type="Pfam" id="PF01272">
    <property type="entry name" value="GreA_GreB"/>
    <property type="match status" value="1"/>
</dbReference>
<dbReference type="AlphaFoldDB" id="G8LWX0"/>
<protein>
    <submittedName>
        <fullName evidence="2">Transcription elongation factor</fullName>
    </submittedName>
</protein>
<evidence type="ECO:0000313" key="2">
    <source>
        <dbReference type="EMBL" id="AEV69831.1"/>
    </source>
</evidence>
<dbReference type="eggNOG" id="COG0782">
    <property type="taxonomic scope" value="Bacteria"/>
</dbReference>
<gene>
    <name evidence="2" type="ordered locus">Clocl_3332</name>
</gene>